<keyword evidence="1" id="KW-0175">Coiled coil</keyword>
<reference evidence="3" key="1">
    <citation type="submission" date="2022-11" db="UniProtKB">
        <authorList>
            <consortium name="WormBaseParasite"/>
        </authorList>
    </citation>
    <scope>IDENTIFICATION</scope>
</reference>
<evidence type="ECO:0000313" key="2">
    <source>
        <dbReference type="Proteomes" id="UP000887574"/>
    </source>
</evidence>
<protein>
    <submittedName>
        <fullName evidence="3">HOOK N-terminal domain-containing protein</fullName>
    </submittedName>
</protein>
<keyword evidence="2" id="KW-1185">Reference proteome</keyword>
<evidence type="ECO:0000256" key="1">
    <source>
        <dbReference type="SAM" id="Coils"/>
    </source>
</evidence>
<accession>A0A915DS25</accession>
<feature type="coiled-coil region" evidence="1">
    <location>
        <begin position="158"/>
        <end position="339"/>
    </location>
</feature>
<feature type="coiled-coil region" evidence="1">
    <location>
        <begin position="471"/>
        <end position="498"/>
    </location>
</feature>
<organism evidence="2 3">
    <name type="scientific">Ditylenchus dipsaci</name>
    <dbReference type="NCBI Taxonomy" id="166011"/>
    <lineage>
        <taxon>Eukaryota</taxon>
        <taxon>Metazoa</taxon>
        <taxon>Ecdysozoa</taxon>
        <taxon>Nematoda</taxon>
        <taxon>Chromadorea</taxon>
        <taxon>Rhabditida</taxon>
        <taxon>Tylenchina</taxon>
        <taxon>Tylenchomorpha</taxon>
        <taxon>Sphaerularioidea</taxon>
        <taxon>Anguinidae</taxon>
        <taxon>Anguininae</taxon>
        <taxon>Ditylenchus</taxon>
    </lineage>
</organism>
<sequence>MSEDNISLVIEVLLECITIINAATGEDAILEGVISGRQIAQVLTQINTQFADDEKICKIANIQNDEEVSQQDAEKFYRLTILPKLAELFDSSIYSYETCEDWQVEPSDIVSGKARSVIQKHLEETSEPAKSRISELLNSFLQSVKKPVNSMGTSSDVVQNAKKENEELLAEISRLQIELLNSKRNEDDQLNVRSSLTEAEARIKHLESTAASHMEHLLQAQKQVAEFEFENEKLQRKLNTQEIVLTNLRAENKELMDDCETLRSTEAQLKRDLKNTEKQSSISERDLAVLKNKEKELEMTKQRINVSLEQMLNNGTAQREELKEELQVAIQRANIAEAEVLSFRCNFSLHDELSGSMSLADSCEETNHRSSEEFAELKTKYELIQMENNRLKNELKENKEIYEKVSMSSDSRIANEKGEIERLEEKTSKLEAQKSQDLATIAKLEKHLDSAANVIRFYSTASDGRESSAENLKLRSENDKLQKELENLRQKMDQYRYESCQEQRIITSNWYHERTKNCRLALAAFKKEMRIQMKLVKWVLQKTLAVNQVHKSHLLADSWKLLTVLATDKI</sequence>
<feature type="coiled-coil region" evidence="1">
    <location>
        <begin position="374"/>
        <end position="440"/>
    </location>
</feature>
<evidence type="ECO:0000313" key="3">
    <source>
        <dbReference type="WBParaSite" id="jg22271"/>
    </source>
</evidence>
<proteinExistence type="predicted"/>
<dbReference type="WBParaSite" id="jg22271">
    <property type="protein sequence ID" value="jg22271"/>
    <property type="gene ID" value="jg22271"/>
</dbReference>
<name>A0A915DS25_9BILA</name>
<dbReference type="AlphaFoldDB" id="A0A915DS25"/>
<dbReference type="Proteomes" id="UP000887574">
    <property type="component" value="Unplaced"/>
</dbReference>